<protein>
    <submittedName>
        <fullName evidence="2">Uncharacterized protein</fullName>
    </submittedName>
</protein>
<evidence type="ECO:0000313" key="3">
    <source>
        <dbReference type="Proteomes" id="UP000178943"/>
    </source>
</evidence>
<dbReference type="Proteomes" id="UP000178943">
    <property type="component" value="Unassembled WGS sequence"/>
</dbReference>
<feature type="transmembrane region" description="Helical" evidence="1">
    <location>
        <begin position="76"/>
        <end position="100"/>
    </location>
</feature>
<keyword evidence="1" id="KW-0472">Membrane</keyword>
<dbReference type="EMBL" id="MFGW01000177">
    <property type="protein sequence ID" value="OGF62697.1"/>
    <property type="molecule type" value="Genomic_DNA"/>
</dbReference>
<dbReference type="AlphaFoldDB" id="A0A1F5VGW3"/>
<accession>A0A1F5VGW3</accession>
<reference evidence="2 3" key="1">
    <citation type="journal article" date="2016" name="Nat. Commun.">
        <title>Thousands of microbial genomes shed light on interconnected biogeochemical processes in an aquifer system.</title>
        <authorList>
            <person name="Anantharaman K."/>
            <person name="Brown C.T."/>
            <person name="Hug L.A."/>
            <person name="Sharon I."/>
            <person name="Castelle C.J."/>
            <person name="Probst A.J."/>
            <person name="Thomas B.C."/>
            <person name="Singh A."/>
            <person name="Wilkins M.J."/>
            <person name="Karaoz U."/>
            <person name="Brodie E.L."/>
            <person name="Williams K.H."/>
            <person name="Hubbard S.S."/>
            <person name="Banfield J.F."/>
        </authorList>
    </citation>
    <scope>NUCLEOTIDE SEQUENCE [LARGE SCALE GENOMIC DNA]</scope>
</reference>
<evidence type="ECO:0000313" key="2">
    <source>
        <dbReference type="EMBL" id="OGF62697.1"/>
    </source>
</evidence>
<proteinExistence type="predicted"/>
<comment type="caution">
    <text evidence="2">The sequence shown here is derived from an EMBL/GenBank/DDBJ whole genome shotgun (WGS) entry which is preliminary data.</text>
</comment>
<evidence type="ECO:0000256" key="1">
    <source>
        <dbReference type="SAM" id="Phobius"/>
    </source>
</evidence>
<feature type="transmembrane region" description="Helical" evidence="1">
    <location>
        <begin position="7"/>
        <end position="26"/>
    </location>
</feature>
<name>A0A1F5VGW3_9BACT</name>
<gene>
    <name evidence="2" type="ORF">A2Y62_14275</name>
</gene>
<organism evidence="2 3">
    <name type="scientific">Candidatus Fischerbacteria bacterium RBG_13_37_8</name>
    <dbReference type="NCBI Taxonomy" id="1817863"/>
    <lineage>
        <taxon>Bacteria</taxon>
        <taxon>Candidatus Fischeribacteriota</taxon>
    </lineage>
</organism>
<keyword evidence="1" id="KW-1133">Transmembrane helix</keyword>
<sequence>MPSDLKILGGIILFYFAISVLFYYMLQDTFIQSSITGYEENTQIYNISINSTETTSNPSSFIGLFYSFHIPENSSIPYGVLFAIKIINYSVLLFISLLIYRQIRSGAG</sequence>
<keyword evidence="1" id="KW-0812">Transmembrane</keyword>